<accession>A0A6J5MD26</accession>
<organism evidence="2">
    <name type="scientific">uncultured Caudovirales phage</name>
    <dbReference type="NCBI Taxonomy" id="2100421"/>
    <lineage>
        <taxon>Viruses</taxon>
        <taxon>Duplodnaviria</taxon>
        <taxon>Heunggongvirae</taxon>
        <taxon>Uroviricota</taxon>
        <taxon>Caudoviricetes</taxon>
        <taxon>Peduoviridae</taxon>
        <taxon>Maltschvirus</taxon>
        <taxon>Maltschvirus maltsch</taxon>
    </lineage>
</organism>
<reference evidence="2" key="1">
    <citation type="submission" date="2020-04" db="EMBL/GenBank/DDBJ databases">
        <authorList>
            <person name="Chiriac C."/>
            <person name="Salcher M."/>
            <person name="Ghai R."/>
            <person name="Kavagutti S V."/>
        </authorList>
    </citation>
    <scope>NUCLEOTIDE SEQUENCE</scope>
</reference>
<evidence type="ECO:0000313" key="2">
    <source>
        <dbReference type="EMBL" id="CAB4142930.1"/>
    </source>
</evidence>
<sequence>MPKANSPESPLADERLATPSFTAQERASRSSEDAARTNEDGTITTVSERRLSLRDEFMEFALPTPPKSDQWHYFWWSTTAQHDPLQRRIRLGYEVVNDEMLPGFGDFRVKNGQYEGALGVNEMILLRIPQHLYLDYMHQAHHEQPLEEESRLDIQWELAKTAGGKLKDQAIIRNEDAMAETQRTIAKPKFE</sequence>
<dbReference type="EMBL" id="LR796416">
    <property type="protein sequence ID" value="CAB4142930.1"/>
    <property type="molecule type" value="Genomic_DNA"/>
</dbReference>
<proteinExistence type="predicted"/>
<name>A0A6J5MD26_9CAUD</name>
<feature type="region of interest" description="Disordered" evidence="1">
    <location>
        <begin position="1"/>
        <end position="47"/>
    </location>
</feature>
<gene>
    <name evidence="2" type="ORF">UFOVP435_36</name>
</gene>
<evidence type="ECO:0000256" key="1">
    <source>
        <dbReference type="SAM" id="MobiDB-lite"/>
    </source>
</evidence>
<feature type="compositionally biased region" description="Basic and acidic residues" evidence="1">
    <location>
        <begin position="26"/>
        <end position="39"/>
    </location>
</feature>
<protein>
    <submittedName>
        <fullName evidence="2">Uncharacterized protein</fullName>
    </submittedName>
</protein>